<reference evidence="3" key="1">
    <citation type="journal article" date="2023" name="Commun. Biol.">
        <title>Genome analysis of Parmales, the sister group of diatoms, reveals the evolutionary specialization of diatoms from phago-mixotrophs to photoautotrophs.</title>
        <authorList>
            <person name="Ban H."/>
            <person name="Sato S."/>
            <person name="Yoshikawa S."/>
            <person name="Yamada K."/>
            <person name="Nakamura Y."/>
            <person name="Ichinomiya M."/>
            <person name="Sato N."/>
            <person name="Blanc-Mathieu R."/>
            <person name="Endo H."/>
            <person name="Kuwata A."/>
            <person name="Ogata H."/>
        </authorList>
    </citation>
    <scope>NUCLEOTIDE SEQUENCE [LARGE SCALE GENOMIC DNA]</scope>
</reference>
<dbReference type="SUPFAM" id="SSF50978">
    <property type="entry name" value="WD40 repeat-like"/>
    <property type="match status" value="1"/>
</dbReference>
<dbReference type="GO" id="GO:0000423">
    <property type="term" value="P:mitophagy"/>
    <property type="evidence" value="ECO:0007669"/>
    <property type="project" value="TreeGrafter"/>
</dbReference>
<dbReference type="PANTHER" id="PTHR22874:SF1">
    <property type="entry name" value="ACTIVATING MOLECULE IN BECN1-REGULATED AUTOPHAGY PROTEIN 1"/>
    <property type="match status" value="1"/>
</dbReference>
<dbReference type="InterPro" id="IPR015943">
    <property type="entry name" value="WD40/YVTN_repeat-like_dom_sf"/>
</dbReference>
<dbReference type="EMBL" id="BRYA01000478">
    <property type="protein sequence ID" value="GMI49214.1"/>
    <property type="molecule type" value="Genomic_DNA"/>
</dbReference>
<comment type="caution">
    <text evidence="2">The sequence shown here is derived from an EMBL/GenBank/DDBJ whole genome shotgun (WGS) entry which is preliminary data.</text>
</comment>
<dbReference type="GO" id="GO:1990756">
    <property type="term" value="F:ubiquitin-like ligase-substrate adaptor activity"/>
    <property type="evidence" value="ECO:0007669"/>
    <property type="project" value="TreeGrafter"/>
</dbReference>
<dbReference type="InterPro" id="IPR001680">
    <property type="entry name" value="WD40_rpt"/>
</dbReference>
<evidence type="ECO:0000256" key="1">
    <source>
        <dbReference type="PROSITE-ProRule" id="PRU00221"/>
    </source>
</evidence>
<dbReference type="PANTHER" id="PTHR22874">
    <property type="entry name" value="ACTIVATING MOLECULE IN BECN1-REGULATED AUTOPHAGY PROTEIN 1"/>
    <property type="match status" value="1"/>
</dbReference>
<dbReference type="InterPro" id="IPR052596">
    <property type="entry name" value="AMBRA1_autophagy"/>
</dbReference>
<dbReference type="SMART" id="SM00320">
    <property type="entry name" value="WD40"/>
    <property type="match status" value="1"/>
</dbReference>
<sequence length="241" mass="26671">MSTSPLLPIFATTHGDHTVKVISTATFKVEKELKGHPRTPWCVKFHPTNPDLLASGCLGMQVRIWDLPSSSTLRMVKLENPVISLSWEWGGSGEGGGCGGRIAAAVGTKVEMWDCGNNLRVQHEKNHPIRAVRFLPSGRLLLAVQSPSFYKTDLTTGNLLRIIGPPSPSLPPNSKIHHTFRVGVWEELDNKWLETGVVAERAVLYNDGGMDERDGEVVCICVDHEGAKEIEDEDEREQEER</sequence>
<dbReference type="Gene3D" id="2.130.10.10">
    <property type="entry name" value="YVTN repeat-like/Quinoprotein amine dehydrogenase"/>
    <property type="match status" value="1"/>
</dbReference>
<dbReference type="OrthoDB" id="6363363at2759"/>
<accession>A0A9W7GP32</accession>
<dbReference type="PROSITE" id="PS50082">
    <property type="entry name" value="WD_REPEATS_2"/>
    <property type="match status" value="1"/>
</dbReference>
<keyword evidence="1" id="KW-0853">WD repeat</keyword>
<dbReference type="InterPro" id="IPR036322">
    <property type="entry name" value="WD40_repeat_dom_sf"/>
</dbReference>
<protein>
    <submittedName>
        <fullName evidence="2">Uncharacterized protein</fullName>
    </submittedName>
</protein>
<keyword evidence="3" id="KW-1185">Reference proteome</keyword>
<feature type="repeat" description="WD" evidence="1">
    <location>
        <begin position="33"/>
        <end position="75"/>
    </location>
</feature>
<dbReference type="GO" id="GO:0000045">
    <property type="term" value="P:autophagosome assembly"/>
    <property type="evidence" value="ECO:0007669"/>
    <property type="project" value="TreeGrafter"/>
</dbReference>
<evidence type="ECO:0000313" key="2">
    <source>
        <dbReference type="EMBL" id="GMI49214.1"/>
    </source>
</evidence>
<dbReference type="Proteomes" id="UP001165065">
    <property type="component" value="Unassembled WGS sequence"/>
</dbReference>
<dbReference type="Pfam" id="PF00400">
    <property type="entry name" value="WD40"/>
    <property type="match status" value="1"/>
</dbReference>
<evidence type="ECO:0000313" key="3">
    <source>
        <dbReference type="Proteomes" id="UP001165065"/>
    </source>
</evidence>
<gene>
    <name evidence="2" type="ORF">TrCOL_g10770</name>
</gene>
<dbReference type="GO" id="GO:0080008">
    <property type="term" value="C:Cul4-RING E3 ubiquitin ligase complex"/>
    <property type="evidence" value="ECO:0007669"/>
    <property type="project" value="TreeGrafter"/>
</dbReference>
<organism evidence="2 3">
    <name type="scientific">Triparma columacea</name>
    <dbReference type="NCBI Taxonomy" id="722753"/>
    <lineage>
        <taxon>Eukaryota</taxon>
        <taxon>Sar</taxon>
        <taxon>Stramenopiles</taxon>
        <taxon>Ochrophyta</taxon>
        <taxon>Bolidophyceae</taxon>
        <taxon>Parmales</taxon>
        <taxon>Triparmaceae</taxon>
        <taxon>Triparma</taxon>
    </lineage>
</organism>
<proteinExistence type="predicted"/>
<dbReference type="AlphaFoldDB" id="A0A9W7GP32"/>
<name>A0A9W7GP32_9STRA</name>